<dbReference type="InParanoid" id="A0A059C4J5"/>
<dbReference type="InterPro" id="IPR008395">
    <property type="entry name" value="Agenet-like_dom"/>
</dbReference>
<dbReference type="PANTHER" id="PTHR31917">
    <property type="entry name" value="AGENET DOMAIN-CONTAINING PROTEIN-RELATED"/>
    <property type="match status" value="1"/>
</dbReference>
<dbReference type="Gramene" id="KCW73282">
    <property type="protein sequence ID" value="KCW73282"/>
    <property type="gene ID" value="EUGRSUZ_E01742"/>
</dbReference>
<dbReference type="OrthoDB" id="2020707at2759"/>
<dbReference type="OMA" id="HVDEDKY"/>
<dbReference type="Gene3D" id="2.30.30.140">
    <property type="match status" value="1"/>
</dbReference>
<proteinExistence type="predicted"/>
<feature type="region of interest" description="Disordered" evidence="1">
    <location>
        <begin position="1"/>
        <end position="23"/>
    </location>
</feature>
<feature type="region of interest" description="Disordered" evidence="1">
    <location>
        <begin position="168"/>
        <end position="195"/>
    </location>
</feature>
<evidence type="ECO:0000256" key="1">
    <source>
        <dbReference type="SAM" id="MobiDB-lite"/>
    </source>
</evidence>
<gene>
    <name evidence="3" type="ORF">EUGRSUZ_E01742</name>
</gene>
<dbReference type="AlphaFoldDB" id="A0A059C4J5"/>
<feature type="compositionally biased region" description="Acidic residues" evidence="1">
    <location>
        <begin position="172"/>
        <end position="188"/>
    </location>
</feature>
<sequence length="341" mass="38692">MRGTCIIRSPPPPAASRRRSMAHPRFRAGAEVEITSPIHRLRGTLFPGRIVAPSRRKPNSFLVEYRTLVAPSDACRPSRPYREEVPVGLLRPAPPAEAEAGPGPGPGGRGFRLGDAVDAFLNGGWWEGAITKELKNARFMVYFRCVKREYRFDAAELRLHREWVNGNWAPPFEDEGEDGDDDDGDGEEVTSTMGEKSGDVFRIAKGVFTKGALVEVRSDEDGLQGAWFAATIINKVAKNRFFIEYQTLRAEDNSSEYLREQVAASHMRPYPPETFVIDPYERNASVDALYNEGWWEGTVERVLDRMQYRVYFKGTEDRMVCHHSELRLHQDWVNGKWVMPS</sequence>
<dbReference type="InterPro" id="IPR014002">
    <property type="entry name" value="Agenet_dom_plant"/>
</dbReference>
<dbReference type="eggNOG" id="ENOG502SMAF">
    <property type="taxonomic scope" value="Eukaryota"/>
</dbReference>
<dbReference type="CDD" id="cd20405">
    <property type="entry name" value="Tudor_Agenet_AtDUF_rpt1_3"/>
    <property type="match status" value="1"/>
</dbReference>
<dbReference type="EMBL" id="KK198757">
    <property type="protein sequence ID" value="KCW73282.1"/>
    <property type="molecule type" value="Genomic_DNA"/>
</dbReference>
<dbReference type="PANTHER" id="PTHR31917:SF147">
    <property type="entry name" value="AGENET DOMAIN-CONTAINING PROTEIN"/>
    <property type="match status" value="1"/>
</dbReference>
<reference evidence="3" key="1">
    <citation type="submission" date="2013-07" db="EMBL/GenBank/DDBJ databases">
        <title>The genome of Eucalyptus grandis.</title>
        <authorList>
            <person name="Schmutz J."/>
            <person name="Hayes R."/>
            <person name="Myburg A."/>
            <person name="Tuskan G."/>
            <person name="Grattapaglia D."/>
            <person name="Rokhsar D.S."/>
        </authorList>
    </citation>
    <scope>NUCLEOTIDE SEQUENCE</scope>
    <source>
        <tissue evidence="3">Leaf extractions</tissue>
    </source>
</reference>
<evidence type="ECO:0000259" key="2">
    <source>
        <dbReference type="SMART" id="SM00743"/>
    </source>
</evidence>
<feature type="domain" description="Agenet" evidence="2">
    <location>
        <begin position="109"/>
        <end position="165"/>
    </location>
</feature>
<evidence type="ECO:0000313" key="3">
    <source>
        <dbReference type="EMBL" id="KCW73282.1"/>
    </source>
</evidence>
<dbReference type="STRING" id="71139.A0A059C4J5"/>
<protein>
    <recommendedName>
        <fullName evidence="2">Agenet domain-containing protein</fullName>
    </recommendedName>
</protein>
<accession>A0A059C4J5</accession>
<feature type="domain" description="Agenet" evidence="2">
    <location>
        <begin position="206"/>
        <end position="275"/>
    </location>
</feature>
<feature type="domain" description="Agenet" evidence="2">
    <location>
        <begin position="278"/>
        <end position="334"/>
    </location>
</feature>
<organism evidence="3">
    <name type="scientific">Eucalyptus grandis</name>
    <name type="common">Flooded gum</name>
    <dbReference type="NCBI Taxonomy" id="71139"/>
    <lineage>
        <taxon>Eukaryota</taxon>
        <taxon>Viridiplantae</taxon>
        <taxon>Streptophyta</taxon>
        <taxon>Embryophyta</taxon>
        <taxon>Tracheophyta</taxon>
        <taxon>Spermatophyta</taxon>
        <taxon>Magnoliopsida</taxon>
        <taxon>eudicotyledons</taxon>
        <taxon>Gunneridae</taxon>
        <taxon>Pentapetalae</taxon>
        <taxon>rosids</taxon>
        <taxon>malvids</taxon>
        <taxon>Myrtales</taxon>
        <taxon>Myrtaceae</taxon>
        <taxon>Myrtoideae</taxon>
        <taxon>Eucalypteae</taxon>
        <taxon>Eucalyptus</taxon>
    </lineage>
</organism>
<name>A0A059C4J5_EUCGR</name>
<dbReference type="CDD" id="cd20406">
    <property type="entry name" value="Tudor_Agenet_AtDUF_rpt2_4"/>
    <property type="match status" value="2"/>
</dbReference>
<dbReference type="KEGG" id="egr:104446420"/>
<dbReference type="Pfam" id="PF05641">
    <property type="entry name" value="Agenet"/>
    <property type="match status" value="3"/>
</dbReference>
<dbReference type="SMART" id="SM00743">
    <property type="entry name" value="Agenet"/>
    <property type="match status" value="3"/>
</dbReference>